<dbReference type="Pfam" id="PF01663">
    <property type="entry name" value="Phosphodiest"/>
    <property type="match status" value="1"/>
</dbReference>
<dbReference type="PROSITE" id="PS00149">
    <property type="entry name" value="SULFATASE_2"/>
    <property type="match status" value="1"/>
</dbReference>
<dbReference type="SUPFAM" id="SSF53649">
    <property type="entry name" value="Alkaline phosphatase-like"/>
    <property type="match status" value="1"/>
</dbReference>
<proteinExistence type="inferred from homology"/>
<keyword evidence="2" id="KW-0378">Hydrolase</keyword>
<dbReference type="AlphaFoldDB" id="A0A3E2BLC0"/>
<dbReference type="CDD" id="cd16031">
    <property type="entry name" value="G6S_like"/>
    <property type="match status" value="1"/>
</dbReference>
<dbReference type="PROSITE" id="PS00523">
    <property type="entry name" value="SULFATASE_1"/>
    <property type="match status" value="1"/>
</dbReference>
<reference evidence="4 5" key="1">
    <citation type="submission" date="2018-08" db="EMBL/GenBank/DDBJ databases">
        <title>Genome analysis of the thermophilic bacterium of the candidate phylum Aminicenantes from deep subsurface aquifer revealed its physiology and ecological role.</title>
        <authorList>
            <person name="Kadnikov V.V."/>
            <person name="Mardanov A.V."/>
            <person name="Beletsky A.V."/>
            <person name="Karnachuk O.V."/>
            <person name="Ravin N.V."/>
        </authorList>
    </citation>
    <scope>NUCLEOTIDE SEQUENCE [LARGE SCALE GENOMIC DNA]</scope>
    <source>
        <strain evidence="4">BY38</strain>
    </source>
</reference>
<accession>A0A3E2BLC0</accession>
<evidence type="ECO:0000256" key="2">
    <source>
        <dbReference type="ARBA" id="ARBA00022801"/>
    </source>
</evidence>
<evidence type="ECO:0000313" key="5">
    <source>
        <dbReference type="Proteomes" id="UP000257323"/>
    </source>
</evidence>
<comment type="caution">
    <text evidence="4">The sequence shown here is derived from an EMBL/GenBank/DDBJ whole genome shotgun (WGS) entry which is preliminary data.</text>
</comment>
<evidence type="ECO:0000259" key="3">
    <source>
        <dbReference type="Pfam" id="PF16347"/>
    </source>
</evidence>
<evidence type="ECO:0000313" key="4">
    <source>
        <dbReference type="EMBL" id="RFT15494.1"/>
    </source>
</evidence>
<dbReference type="InterPro" id="IPR032506">
    <property type="entry name" value="SGSH_C"/>
</dbReference>
<feature type="domain" description="N-sulphoglucosamine sulphohydrolase C-terminal" evidence="3">
    <location>
        <begin position="323"/>
        <end position="475"/>
    </location>
</feature>
<comment type="similarity">
    <text evidence="1">Belongs to the sulfatase family.</text>
</comment>
<dbReference type="InterPro" id="IPR002591">
    <property type="entry name" value="Phosphodiest/P_Trfase"/>
</dbReference>
<sequence>MSDDHASRAISCYDDTLIRTPNLDRLAQEGKRVDLFFCTNAICAPSRASILTGQYSSRHGVVDNSQEFKPSQATLPELLQQAGYQTSLIGKWHLKTAPIGFDYYLILPDQGDYYNPEFIDKSHRFQLPGYVTSILTSRAIDWLKSRDRQKPFFLCLHHKASHRNWMPDIEFLSLFRDQELPVPKTFFDDYQNRCPAASLQEMRIADHSYLTYDLKLFPLDDKQLNDHEQTGLAYWNSVFSRLTDDQKKIWEEAYREENEEFKRKKLEGPDLALWKYQRYIKDYLRTVASIDKSLGQLLDYLDQAGLSDSTIVIYTSDQGFFLGEHGWFDKRFMYEPSIKTPLIIRYPDGLEKGVEKDHLLLNIDLAPTIMDVAGIDIPPDIQGSSFKRLLQGMKVSSWRESIYYHYYEYPGVHSVRRHYGIRTKQHKLIHYYNDLDCWELFDLEKDPDEVVNQFSNPEYQSVKEVLQNRLEEMHREIG</sequence>
<dbReference type="Gene3D" id="3.40.720.10">
    <property type="entry name" value="Alkaline Phosphatase, subunit A"/>
    <property type="match status" value="1"/>
</dbReference>
<name>A0A3E2BLC0_9BACT</name>
<dbReference type="PANTHER" id="PTHR43108">
    <property type="entry name" value="N-ACETYLGLUCOSAMINE-6-SULFATASE FAMILY MEMBER"/>
    <property type="match status" value="1"/>
</dbReference>
<dbReference type="PANTHER" id="PTHR43108:SF6">
    <property type="entry name" value="N-SULPHOGLUCOSAMINE SULPHOHYDROLASE"/>
    <property type="match status" value="1"/>
</dbReference>
<gene>
    <name evidence="4" type="ORF">OP8BY_0384</name>
</gene>
<dbReference type="InterPro" id="IPR017850">
    <property type="entry name" value="Alkaline_phosphatase_core_sf"/>
</dbReference>
<dbReference type="Pfam" id="PF16347">
    <property type="entry name" value="SGSH_C"/>
    <property type="match status" value="1"/>
</dbReference>
<dbReference type="InterPro" id="IPR024607">
    <property type="entry name" value="Sulfatase_CS"/>
</dbReference>
<evidence type="ECO:0000256" key="1">
    <source>
        <dbReference type="ARBA" id="ARBA00008779"/>
    </source>
</evidence>
<dbReference type="EMBL" id="QUAH01000009">
    <property type="protein sequence ID" value="RFT15494.1"/>
    <property type="molecule type" value="Genomic_DNA"/>
</dbReference>
<protein>
    <submittedName>
        <fullName evidence="4">Choline-sulfatase</fullName>
    </submittedName>
</protein>
<dbReference type="GO" id="GO:0016787">
    <property type="term" value="F:hydrolase activity"/>
    <property type="evidence" value="ECO:0007669"/>
    <property type="project" value="UniProtKB-KW"/>
</dbReference>
<organism evidence="4 5">
    <name type="scientific">Candidatus Saccharicenans subterraneus</name>
    <dbReference type="NCBI Taxonomy" id="2508984"/>
    <lineage>
        <taxon>Bacteria</taxon>
        <taxon>Candidatus Aminicenantota</taxon>
        <taxon>Candidatus Aminicenantia</taxon>
        <taxon>Candidatus Aminicenantales</taxon>
        <taxon>Candidatus Saccharicenantaceae</taxon>
        <taxon>Candidatus Saccharicenans</taxon>
    </lineage>
</organism>
<dbReference type="Proteomes" id="UP000257323">
    <property type="component" value="Unassembled WGS sequence"/>
</dbReference>